<evidence type="ECO:0000256" key="1">
    <source>
        <dbReference type="SAM" id="Phobius"/>
    </source>
</evidence>
<comment type="caution">
    <text evidence="2">The sequence shown here is derived from an EMBL/GenBank/DDBJ whole genome shotgun (WGS) entry which is preliminary data.</text>
</comment>
<reference evidence="2" key="2">
    <citation type="journal article" date="2014" name="ISME J.">
        <title>Microbial stratification in low pH oxic and suboxic macroscopic growths along an acid mine drainage.</title>
        <authorList>
            <person name="Mendez-Garcia C."/>
            <person name="Mesa V."/>
            <person name="Sprenger R.R."/>
            <person name="Richter M."/>
            <person name="Diez M.S."/>
            <person name="Solano J."/>
            <person name="Bargiela R."/>
            <person name="Golyshina O.V."/>
            <person name="Manteca A."/>
            <person name="Ramos J.L."/>
            <person name="Gallego J.R."/>
            <person name="Llorente I."/>
            <person name="Martins Dos Santos V.A."/>
            <person name="Jensen O.N."/>
            <person name="Pelaez A.I."/>
            <person name="Sanchez J."/>
            <person name="Ferrer M."/>
        </authorList>
    </citation>
    <scope>NUCLEOTIDE SEQUENCE</scope>
</reference>
<reference evidence="2" key="1">
    <citation type="submission" date="2013-08" db="EMBL/GenBank/DDBJ databases">
        <authorList>
            <person name="Mendez C."/>
            <person name="Richter M."/>
            <person name="Ferrer M."/>
            <person name="Sanchez J."/>
        </authorList>
    </citation>
    <scope>NUCLEOTIDE SEQUENCE</scope>
</reference>
<organism evidence="2">
    <name type="scientific">mine drainage metagenome</name>
    <dbReference type="NCBI Taxonomy" id="410659"/>
    <lineage>
        <taxon>unclassified sequences</taxon>
        <taxon>metagenomes</taxon>
        <taxon>ecological metagenomes</taxon>
    </lineage>
</organism>
<sequence>MKWSDLNLKDFDLRDLNFRESASWPPPIKIVFGGLIVVMTVLLGYFLVISGEISTLHQEQRREVQLKQQFEQKAILAAALPAFKKQLKEMQQTYGQLLHQLPSRDEIPALLRDISTTAQMDGLKHV</sequence>
<dbReference type="AlphaFoldDB" id="T0Z0J0"/>
<keyword evidence="1" id="KW-0812">Transmembrane</keyword>
<proteinExistence type="predicted"/>
<dbReference type="GO" id="GO:0043107">
    <property type="term" value="P:type IV pilus-dependent motility"/>
    <property type="evidence" value="ECO:0007669"/>
    <property type="project" value="InterPro"/>
</dbReference>
<dbReference type="Gene3D" id="1.10.287.540">
    <property type="entry name" value="Helix hairpin bin"/>
    <property type="match status" value="1"/>
</dbReference>
<protein>
    <submittedName>
        <fullName evidence="2">Type IV pilus biogenesis protein PilO</fullName>
    </submittedName>
</protein>
<evidence type="ECO:0000313" key="2">
    <source>
        <dbReference type="EMBL" id="EQD38823.1"/>
    </source>
</evidence>
<feature type="transmembrane region" description="Helical" evidence="1">
    <location>
        <begin position="28"/>
        <end position="48"/>
    </location>
</feature>
<dbReference type="Pfam" id="PF04350">
    <property type="entry name" value="PilO"/>
    <property type="match status" value="1"/>
</dbReference>
<dbReference type="InterPro" id="IPR007445">
    <property type="entry name" value="PilO"/>
</dbReference>
<accession>T0Z0J0</accession>
<keyword evidence="1" id="KW-1133">Transmembrane helix</keyword>
<keyword evidence="1" id="KW-0472">Membrane</keyword>
<dbReference type="PANTHER" id="PTHR39555">
    <property type="entry name" value="FIMBRIAL ASSEMBLY PROTEIN PILO-LIKE PROTEIN-RELATED"/>
    <property type="match status" value="1"/>
</dbReference>
<gene>
    <name evidence="2" type="ORF">B2A_11326</name>
</gene>
<dbReference type="PANTHER" id="PTHR39555:SF1">
    <property type="entry name" value="TYPE IV PILUS INNER MEMBRANE COMPONENT PILO"/>
    <property type="match status" value="1"/>
</dbReference>
<dbReference type="EMBL" id="AUZZ01008169">
    <property type="protein sequence ID" value="EQD38823.1"/>
    <property type="molecule type" value="Genomic_DNA"/>
</dbReference>
<dbReference type="GO" id="GO:0043683">
    <property type="term" value="P:type IV pilus assembly"/>
    <property type="evidence" value="ECO:0007669"/>
    <property type="project" value="InterPro"/>
</dbReference>
<name>T0Z0J0_9ZZZZ</name>